<dbReference type="PROSITE" id="PS51118">
    <property type="entry name" value="HTH_HXLR"/>
    <property type="match status" value="1"/>
</dbReference>
<dbReference type="Gene3D" id="1.10.10.10">
    <property type="entry name" value="Winged helix-like DNA-binding domain superfamily/Winged helix DNA-binding domain"/>
    <property type="match status" value="1"/>
</dbReference>
<feature type="domain" description="HTH hxlR-type" evidence="4">
    <location>
        <begin position="11"/>
        <end position="110"/>
    </location>
</feature>
<dbReference type="PANTHER" id="PTHR33204">
    <property type="entry name" value="TRANSCRIPTIONAL REGULATOR, MARR FAMILY"/>
    <property type="match status" value="1"/>
</dbReference>
<proteinExistence type="predicted"/>
<sequence>MQGVVIDNDRCSIARALGVLGERWSLLIVRDVFNGVRRFDELRDHLGVARNVLSQRLAGLVDAGLLTREPYQDFGSRQRYQYELTHRGRDLWPILMTLMAWGDRYLADDGPPVVPTHDGCGGAVRLVPVCERDHPVDPADLVLRES</sequence>
<evidence type="ECO:0000313" key="5">
    <source>
        <dbReference type="EMBL" id="KAA2258577.1"/>
    </source>
</evidence>
<reference evidence="5 6" key="1">
    <citation type="submission" date="2019-09" db="EMBL/GenBank/DDBJ databases">
        <title>Goodfellowia gen. nov., a new genus of the Pseudonocardineae related to Actinoalloteichus, containing Goodfellowia coeruleoviolacea gen. nov., comb. nov. gen. nov., comb. nov.</title>
        <authorList>
            <person name="Labeda D."/>
        </authorList>
    </citation>
    <scope>NUCLEOTIDE SEQUENCE [LARGE SCALE GENOMIC DNA]</scope>
    <source>
        <strain evidence="5 6">AN110305</strain>
    </source>
</reference>
<comment type="caution">
    <text evidence="5">The sequence shown here is derived from an EMBL/GenBank/DDBJ whole genome shotgun (WGS) entry which is preliminary data.</text>
</comment>
<reference evidence="5 6" key="2">
    <citation type="submission" date="2019-09" db="EMBL/GenBank/DDBJ databases">
        <authorList>
            <person name="Jin C."/>
        </authorList>
    </citation>
    <scope>NUCLEOTIDE SEQUENCE [LARGE SCALE GENOMIC DNA]</scope>
    <source>
        <strain evidence="5 6">AN110305</strain>
    </source>
</reference>
<evidence type="ECO:0000259" key="4">
    <source>
        <dbReference type="PROSITE" id="PS51118"/>
    </source>
</evidence>
<dbReference type="SUPFAM" id="SSF46785">
    <property type="entry name" value="Winged helix' DNA-binding domain"/>
    <property type="match status" value="1"/>
</dbReference>
<evidence type="ECO:0000256" key="2">
    <source>
        <dbReference type="ARBA" id="ARBA00023125"/>
    </source>
</evidence>
<dbReference type="AlphaFoldDB" id="A0A5B2X5G1"/>
<organism evidence="5 6">
    <name type="scientific">Solihabitans fulvus</name>
    <dbReference type="NCBI Taxonomy" id="1892852"/>
    <lineage>
        <taxon>Bacteria</taxon>
        <taxon>Bacillati</taxon>
        <taxon>Actinomycetota</taxon>
        <taxon>Actinomycetes</taxon>
        <taxon>Pseudonocardiales</taxon>
        <taxon>Pseudonocardiaceae</taxon>
        <taxon>Solihabitans</taxon>
    </lineage>
</organism>
<keyword evidence="6" id="KW-1185">Reference proteome</keyword>
<dbReference type="InterPro" id="IPR002577">
    <property type="entry name" value="HTH_HxlR"/>
</dbReference>
<dbReference type="GO" id="GO:0003677">
    <property type="term" value="F:DNA binding"/>
    <property type="evidence" value="ECO:0007669"/>
    <property type="project" value="UniProtKB-KW"/>
</dbReference>
<evidence type="ECO:0000313" key="6">
    <source>
        <dbReference type="Proteomes" id="UP000323454"/>
    </source>
</evidence>
<dbReference type="OrthoDB" id="5181972at2"/>
<protein>
    <submittedName>
        <fullName evidence="5">Helix-turn-helix transcriptional regulator</fullName>
    </submittedName>
</protein>
<keyword evidence="1" id="KW-0805">Transcription regulation</keyword>
<dbReference type="Pfam" id="PF01638">
    <property type="entry name" value="HxlR"/>
    <property type="match status" value="1"/>
</dbReference>
<dbReference type="InterPro" id="IPR036390">
    <property type="entry name" value="WH_DNA-bd_sf"/>
</dbReference>
<keyword evidence="2" id="KW-0238">DNA-binding</keyword>
<keyword evidence="3" id="KW-0804">Transcription</keyword>
<dbReference type="EMBL" id="VUOB01000041">
    <property type="protein sequence ID" value="KAA2258577.1"/>
    <property type="molecule type" value="Genomic_DNA"/>
</dbReference>
<dbReference type="InterPro" id="IPR036388">
    <property type="entry name" value="WH-like_DNA-bd_sf"/>
</dbReference>
<accession>A0A5B2X5G1</accession>
<evidence type="ECO:0000256" key="1">
    <source>
        <dbReference type="ARBA" id="ARBA00023015"/>
    </source>
</evidence>
<name>A0A5B2X5G1_9PSEU</name>
<evidence type="ECO:0000256" key="3">
    <source>
        <dbReference type="ARBA" id="ARBA00023163"/>
    </source>
</evidence>
<dbReference type="Proteomes" id="UP000323454">
    <property type="component" value="Unassembled WGS sequence"/>
</dbReference>
<gene>
    <name evidence="5" type="ORF">F0L68_22235</name>
</gene>
<dbReference type="PANTHER" id="PTHR33204:SF18">
    <property type="entry name" value="TRANSCRIPTIONAL REGULATORY PROTEIN"/>
    <property type="match status" value="1"/>
</dbReference>
<dbReference type="RefSeq" id="WP_149851574.1">
    <property type="nucleotide sequence ID" value="NZ_VUOB01000041.1"/>
</dbReference>